<dbReference type="EMBL" id="PSQE01000002">
    <property type="protein sequence ID" value="RHN71945.1"/>
    <property type="molecule type" value="Genomic_DNA"/>
</dbReference>
<comment type="caution">
    <text evidence="1">The sequence shown here is derived from an EMBL/GenBank/DDBJ whole genome shotgun (WGS) entry which is preliminary data.</text>
</comment>
<name>A0A396J5X7_MEDTR</name>
<sequence>MVLMLCAVRGGEGGGWQRWCYRGGGGAVLYGTISPQPLKSHSSMLTSMLKTAFCFCFLSNVHLSLFLLPHSQHSIYCLYVYADLDCFVKENSEKMNLRCLNLWVLELKFSKIQNLIYGIFGES</sequence>
<evidence type="ECO:0000313" key="2">
    <source>
        <dbReference type="Proteomes" id="UP000265566"/>
    </source>
</evidence>
<proteinExistence type="predicted"/>
<dbReference type="Proteomes" id="UP000265566">
    <property type="component" value="Chromosome 2"/>
</dbReference>
<protein>
    <submittedName>
        <fullName evidence="1">Uncharacterized protein</fullName>
    </submittedName>
</protein>
<organism evidence="1 2">
    <name type="scientific">Medicago truncatula</name>
    <name type="common">Barrel medic</name>
    <name type="synonym">Medicago tribuloides</name>
    <dbReference type="NCBI Taxonomy" id="3880"/>
    <lineage>
        <taxon>Eukaryota</taxon>
        <taxon>Viridiplantae</taxon>
        <taxon>Streptophyta</taxon>
        <taxon>Embryophyta</taxon>
        <taxon>Tracheophyta</taxon>
        <taxon>Spermatophyta</taxon>
        <taxon>Magnoliopsida</taxon>
        <taxon>eudicotyledons</taxon>
        <taxon>Gunneridae</taxon>
        <taxon>Pentapetalae</taxon>
        <taxon>rosids</taxon>
        <taxon>fabids</taxon>
        <taxon>Fabales</taxon>
        <taxon>Fabaceae</taxon>
        <taxon>Papilionoideae</taxon>
        <taxon>50 kb inversion clade</taxon>
        <taxon>NPAAA clade</taxon>
        <taxon>Hologalegina</taxon>
        <taxon>IRL clade</taxon>
        <taxon>Trifolieae</taxon>
        <taxon>Medicago</taxon>
    </lineage>
</organism>
<dbReference type="AlphaFoldDB" id="A0A396J5X7"/>
<gene>
    <name evidence="1" type="ORF">MtrunA17_Chr2g0282331</name>
</gene>
<reference evidence="2" key="1">
    <citation type="journal article" date="2018" name="Nat. Plants">
        <title>Whole-genome landscape of Medicago truncatula symbiotic genes.</title>
        <authorList>
            <person name="Pecrix Y."/>
            <person name="Staton S.E."/>
            <person name="Sallet E."/>
            <person name="Lelandais-Briere C."/>
            <person name="Moreau S."/>
            <person name="Carrere S."/>
            <person name="Blein T."/>
            <person name="Jardinaud M.F."/>
            <person name="Latrasse D."/>
            <person name="Zouine M."/>
            <person name="Zahm M."/>
            <person name="Kreplak J."/>
            <person name="Mayjonade B."/>
            <person name="Satge C."/>
            <person name="Perez M."/>
            <person name="Cauet S."/>
            <person name="Marande W."/>
            <person name="Chantry-Darmon C."/>
            <person name="Lopez-Roques C."/>
            <person name="Bouchez O."/>
            <person name="Berard A."/>
            <person name="Debelle F."/>
            <person name="Munos S."/>
            <person name="Bendahmane A."/>
            <person name="Berges H."/>
            <person name="Niebel A."/>
            <person name="Buitink J."/>
            <person name="Frugier F."/>
            <person name="Benhamed M."/>
            <person name="Crespi M."/>
            <person name="Gouzy J."/>
            <person name="Gamas P."/>
        </authorList>
    </citation>
    <scope>NUCLEOTIDE SEQUENCE [LARGE SCALE GENOMIC DNA]</scope>
    <source>
        <strain evidence="2">cv. Jemalong A17</strain>
    </source>
</reference>
<dbReference type="Gramene" id="rna7606">
    <property type="protein sequence ID" value="RHN71945.1"/>
    <property type="gene ID" value="gene7606"/>
</dbReference>
<evidence type="ECO:0000313" key="1">
    <source>
        <dbReference type="EMBL" id="RHN71945.1"/>
    </source>
</evidence>
<accession>A0A396J5X7</accession>